<dbReference type="AlphaFoldDB" id="A0A7C2PDP8"/>
<dbReference type="PANTHER" id="PTHR45947">
    <property type="entry name" value="SULFOQUINOVOSYL TRANSFERASE SQD2"/>
    <property type="match status" value="1"/>
</dbReference>
<dbReference type="InterPro" id="IPR028098">
    <property type="entry name" value="Glyco_trans_4-like_N"/>
</dbReference>
<dbReference type="Pfam" id="PF13579">
    <property type="entry name" value="Glyco_trans_4_4"/>
    <property type="match status" value="1"/>
</dbReference>
<dbReference type="EMBL" id="DSOL01000120">
    <property type="protein sequence ID" value="HEN27818.1"/>
    <property type="molecule type" value="Genomic_DNA"/>
</dbReference>
<gene>
    <name evidence="3" type="ORF">ENQ77_04005</name>
    <name evidence="4" type="ORF">ENU66_05295</name>
</gene>
<dbReference type="GO" id="GO:0016758">
    <property type="term" value="F:hexosyltransferase activity"/>
    <property type="evidence" value="ECO:0007669"/>
    <property type="project" value="TreeGrafter"/>
</dbReference>
<evidence type="ECO:0000259" key="1">
    <source>
        <dbReference type="Pfam" id="PF00534"/>
    </source>
</evidence>
<evidence type="ECO:0000313" key="4">
    <source>
        <dbReference type="EMBL" id="HGL17721.1"/>
    </source>
</evidence>
<reference evidence="3" key="1">
    <citation type="journal article" date="2020" name="mSystems">
        <title>Genome- and Community-Level Interaction Insights into Carbon Utilization and Element Cycling Functions of Hydrothermarchaeota in Hydrothermal Sediment.</title>
        <authorList>
            <person name="Zhou Z."/>
            <person name="Liu Y."/>
            <person name="Xu W."/>
            <person name="Pan J."/>
            <person name="Luo Z.H."/>
            <person name="Li M."/>
        </authorList>
    </citation>
    <scope>NUCLEOTIDE SEQUENCE [LARGE SCALE GENOMIC DNA]</scope>
    <source>
        <strain evidence="3">SpSt-34</strain>
        <strain evidence="4">SpSt-69</strain>
    </source>
</reference>
<dbReference type="PANTHER" id="PTHR45947:SF3">
    <property type="entry name" value="SULFOQUINOVOSYL TRANSFERASE SQD2"/>
    <property type="match status" value="1"/>
</dbReference>
<feature type="domain" description="Glycosyl transferase family 1" evidence="1">
    <location>
        <begin position="215"/>
        <end position="372"/>
    </location>
</feature>
<dbReference type="SUPFAM" id="SSF53756">
    <property type="entry name" value="UDP-Glycosyltransferase/glycogen phosphorylase"/>
    <property type="match status" value="1"/>
</dbReference>
<sequence length="400" mass="45566">MEKSILILSSHYHPETGAGAKRATSFAEYLATKGWKVTVITLLPNYPFRKVYDGYVQRTPYINIEKGVKVVRLKPLLVPRDNLFLRLIAELSFSLRAFLYGLREERADILLTTTPYMLLGPLGCLLARLRKMAFVWDVRDLTWLYPRYSGKRTLGVEVFFEQLMKFIAKRAKLIVTPVQGIVDYFIRINAQTYLIPNGVSIEFLKKVEHLVDEYKMEEKPLILYAGLFGYMHGLSTLIEAAGKLQGYDFLLIGDGPEKERLLEQSKTLNNVKFMPYINHDELLKFYKQAAVCVSLVRAGEFSKIAEPSKVWEYMAAGKPVVYCGEGAIAEYLEKKGLAVVCPPGNPDALAIAIKKIVDNPEQAREMAGRAKEFVKRERVREKILEDFDRVLHSLLSGKEI</sequence>
<accession>A0A7C2PDP8</accession>
<evidence type="ECO:0000259" key="2">
    <source>
        <dbReference type="Pfam" id="PF13579"/>
    </source>
</evidence>
<name>A0A7C2PDP8_UNCW3</name>
<dbReference type="EMBL" id="DTDJ01000033">
    <property type="protein sequence ID" value="HGL17721.1"/>
    <property type="molecule type" value="Genomic_DNA"/>
</dbReference>
<keyword evidence="3" id="KW-0808">Transferase</keyword>
<proteinExistence type="predicted"/>
<comment type="caution">
    <text evidence="3">The sequence shown here is derived from an EMBL/GenBank/DDBJ whole genome shotgun (WGS) entry which is preliminary data.</text>
</comment>
<dbReference type="InterPro" id="IPR050194">
    <property type="entry name" value="Glycosyltransferase_grp1"/>
</dbReference>
<evidence type="ECO:0000313" key="3">
    <source>
        <dbReference type="EMBL" id="HEN27818.1"/>
    </source>
</evidence>
<feature type="domain" description="Glycosyltransferase subfamily 4-like N-terminal" evidence="2">
    <location>
        <begin position="19"/>
        <end position="198"/>
    </location>
</feature>
<dbReference type="InterPro" id="IPR001296">
    <property type="entry name" value="Glyco_trans_1"/>
</dbReference>
<protein>
    <submittedName>
        <fullName evidence="3">Glycosyltransferase WbuB</fullName>
    </submittedName>
</protein>
<organism evidence="3">
    <name type="scientific">candidate division WOR-3 bacterium</name>
    <dbReference type="NCBI Taxonomy" id="2052148"/>
    <lineage>
        <taxon>Bacteria</taxon>
        <taxon>Bacteria division WOR-3</taxon>
    </lineage>
</organism>
<dbReference type="Gene3D" id="3.40.50.2000">
    <property type="entry name" value="Glycogen Phosphorylase B"/>
    <property type="match status" value="2"/>
</dbReference>
<dbReference type="Pfam" id="PF00534">
    <property type="entry name" value="Glycos_transf_1"/>
    <property type="match status" value="1"/>
</dbReference>
<dbReference type="CDD" id="cd03794">
    <property type="entry name" value="GT4_WbuB-like"/>
    <property type="match status" value="1"/>
</dbReference>